<organism evidence="2 3">
    <name type="scientific">Pinctada imbricata</name>
    <name type="common">Atlantic pearl-oyster</name>
    <name type="synonym">Pinctada martensii</name>
    <dbReference type="NCBI Taxonomy" id="66713"/>
    <lineage>
        <taxon>Eukaryota</taxon>
        <taxon>Metazoa</taxon>
        <taxon>Spiralia</taxon>
        <taxon>Lophotrochozoa</taxon>
        <taxon>Mollusca</taxon>
        <taxon>Bivalvia</taxon>
        <taxon>Autobranchia</taxon>
        <taxon>Pteriomorphia</taxon>
        <taxon>Pterioida</taxon>
        <taxon>Pterioidea</taxon>
        <taxon>Pteriidae</taxon>
        <taxon>Pinctada</taxon>
    </lineage>
</organism>
<sequence length="232" mass="27572">MQLQGLDRMDQINKDDKKNMDHSEHISATDQTCFEEGKMHSCDDCGLVFENIHDLQRHVKTWCPENRKRTRDEDEETIHKKMKLDDDSSEDDDDSAEEDDDDGFDFIVNEVWDDHSTQYDRKIKQLMEDDMSKKDAKEEANDIMLSKDRSLFMKKYKDFLMHMHELNASRLHRMIKQEIIELVAEKDVHIDQAIEQVIKRHRSDFDSLFENYNESDGEDDSEDNMDTKVNTE</sequence>
<feature type="region of interest" description="Disordered" evidence="1">
    <location>
        <begin position="209"/>
        <end position="232"/>
    </location>
</feature>
<evidence type="ECO:0000313" key="2">
    <source>
        <dbReference type="EMBL" id="KAK3095793.1"/>
    </source>
</evidence>
<name>A0AA89C1R8_PINIB</name>
<feature type="region of interest" description="Disordered" evidence="1">
    <location>
        <begin position="67"/>
        <end position="102"/>
    </location>
</feature>
<protein>
    <recommendedName>
        <fullName evidence="4">C2H2-type domain-containing protein</fullName>
    </recommendedName>
</protein>
<feature type="compositionally biased region" description="Acidic residues" evidence="1">
    <location>
        <begin position="87"/>
        <end position="102"/>
    </location>
</feature>
<reference evidence="2" key="1">
    <citation type="submission" date="2019-08" db="EMBL/GenBank/DDBJ databases">
        <title>The improved chromosome-level genome for the pearl oyster Pinctada fucata martensii using PacBio sequencing and Hi-C.</title>
        <authorList>
            <person name="Zheng Z."/>
        </authorList>
    </citation>
    <scope>NUCLEOTIDE SEQUENCE</scope>
    <source>
        <strain evidence="2">ZZ-2019</strain>
        <tissue evidence="2">Adductor muscle</tissue>
    </source>
</reference>
<evidence type="ECO:0008006" key="4">
    <source>
        <dbReference type="Google" id="ProtNLM"/>
    </source>
</evidence>
<dbReference type="AlphaFoldDB" id="A0AA89C1R8"/>
<feature type="region of interest" description="Disordered" evidence="1">
    <location>
        <begin position="1"/>
        <end position="24"/>
    </location>
</feature>
<evidence type="ECO:0000256" key="1">
    <source>
        <dbReference type="SAM" id="MobiDB-lite"/>
    </source>
</evidence>
<proteinExistence type="predicted"/>
<evidence type="ECO:0000313" key="3">
    <source>
        <dbReference type="Proteomes" id="UP001186944"/>
    </source>
</evidence>
<feature type="compositionally biased region" description="Acidic residues" evidence="1">
    <location>
        <begin position="213"/>
        <end position="224"/>
    </location>
</feature>
<accession>A0AA89C1R8</accession>
<keyword evidence="3" id="KW-1185">Reference proteome</keyword>
<feature type="compositionally biased region" description="Basic and acidic residues" evidence="1">
    <location>
        <begin position="67"/>
        <end position="86"/>
    </location>
</feature>
<dbReference type="EMBL" id="VSWD01000008">
    <property type="protein sequence ID" value="KAK3095793.1"/>
    <property type="molecule type" value="Genomic_DNA"/>
</dbReference>
<gene>
    <name evidence="2" type="ORF">FSP39_019262</name>
</gene>
<comment type="caution">
    <text evidence="2">The sequence shown here is derived from an EMBL/GenBank/DDBJ whole genome shotgun (WGS) entry which is preliminary data.</text>
</comment>
<feature type="compositionally biased region" description="Basic and acidic residues" evidence="1">
    <location>
        <begin position="7"/>
        <end position="24"/>
    </location>
</feature>
<dbReference type="Proteomes" id="UP001186944">
    <property type="component" value="Unassembled WGS sequence"/>
</dbReference>